<sequence length="159" mass="17805">MEDQEADNGGGFFGQQRDQGQQCDDHVTQQGAQQSRGKSSLYRRPVRSVVIIFTRTELMCLGPISRIRAITLVNACTTNDKKNYRGRTTAFIKSERIFLRMPSRPSGWQAGLANIRDEDLMMCCTKSSSITQAGSEVDFLFSPRATGRTPILLSSWFTT</sequence>
<dbReference type="OrthoDB" id="10645818at2759"/>
<reference evidence="2 3" key="1">
    <citation type="submission" date="2019-03" db="EMBL/GenBank/DDBJ databases">
        <title>First draft genome of Liparis tanakae, snailfish: a comprehensive survey of snailfish specific genes.</title>
        <authorList>
            <person name="Kim W."/>
            <person name="Song I."/>
            <person name="Jeong J.-H."/>
            <person name="Kim D."/>
            <person name="Kim S."/>
            <person name="Ryu S."/>
            <person name="Song J.Y."/>
            <person name="Lee S.K."/>
        </authorList>
    </citation>
    <scope>NUCLEOTIDE SEQUENCE [LARGE SCALE GENOMIC DNA]</scope>
    <source>
        <tissue evidence="2">Muscle</tissue>
    </source>
</reference>
<evidence type="ECO:0000256" key="1">
    <source>
        <dbReference type="SAM" id="MobiDB-lite"/>
    </source>
</evidence>
<keyword evidence="3" id="KW-1185">Reference proteome</keyword>
<organism evidence="2 3">
    <name type="scientific">Liparis tanakae</name>
    <name type="common">Tanaka's snailfish</name>
    <dbReference type="NCBI Taxonomy" id="230148"/>
    <lineage>
        <taxon>Eukaryota</taxon>
        <taxon>Metazoa</taxon>
        <taxon>Chordata</taxon>
        <taxon>Craniata</taxon>
        <taxon>Vertebrata</taxon>
        <taxon>Euteleostomi</taxon>
        <taxon>Actinopterygii</taxon>
        <taxon>Neopterygii</taxon>
        <taxon>Teleostei</taxon>
        <taxon>Neoteleostei</taxon>
        <taxon>Acanthomorphata</taxon>
        <taxon>Eupercaria</taxon>
        <taxon>Perciformes</taxon>
        <taxon>Cottioidei</taxon>
        <taxon>Cottales</taxon>
        <taxon>Liparidae</taxon>
        <taxon>Liparis</taxon>
    </lineage>
</organism>
<evidence type="ECO:0000313" key="3">
    <source>
        <dbReference type="Proteomes" id="UP000314294"/>
    </source>
</evidence>
<name>A0A4Z2IJW9_9TELE</name>
<feature type="compositionally biased region" description="Polar residues" evidence="1">
    <location>
        <begin position="28"/>
        <end position="38"/>
    </location>
</feature>
<dbReference type="Proteomes" id="UP000314294">
    <property type="component" value="Unassembled WGS sequence"/>
</dbReference>
<accession>A0A4Z2IJW9</accession>
<comment type="caution">
    <text evidence="2">The sequence shown here is derived from an EMBL/GenBank/DDBJ whole genome shotgun (WGS) entry which is preliminary data.</text>
</comment>
<dbReference type="EMBL" id="SRLO01000075">
    <property type="protein sequence ID" value="TNN78300.1"/>
    <property type="molecule type" value="Genomic_DNA"/>
</dbReference>
<protein>
    <submittedName>
        <fullName evidence="2">Uncharacterized protein</fullName>
    </submittedName>
</protein>
<evidence type="ECO:0000313" key="2">
    <source>
        <dbReference type="EMBL" id="TNN78300.1"/>
    </source>
</evidence>
<dbReference type="AlphaFoldDB" id="A0A4Z2IJW9"/>
<proteinExistence type="predicted"/>
<gene>
    <name evidence="2" type="ORF">EYF80_011540</name>
</gene>
<feature type="region of interest" description="Disordered" evidence="1">
    <location>
        <begin position="1"/>
        <end position="40"/>
    </location>
</feature>